<dbReference type="InterPro" id="IPR036412">
    <property type="entry name" value="HAD-like_sf"/>
</dbReference>
<comment type="function">
    <text evidence="6">Bifunctional enzyme that catalyzes the enolization of 2,3-diketo-5-methylthiopentyl-1-phosphate (DK-MTP-1-P) into the intermediate 2-hydroxy-3-keto-5-methylthiopentenyl-1-phosphate (HK-MTPenyl-1-P), which is then dephosphorylated to form the acireductone 1,2-dihydroxy-3-keto-5-methylthiopentene (DHK-MTPene).</text>
</comment>
<dbReference type="EMBL" id="GGLE01005214">
    <property type="protein sequence ID" value="MBY09340.1"/>
    <property type="molecule type" value="Transcribed_RNA"/>
</dbReference>
<dbReference type="GO" id="GO:0005634">
    <property type="term" value="C:nucleus"/>
    <property type="evidence" value="ECO:0007669"/>
    <property type="project" value="UniProtKB-SubCell"/>
</dbReference>
<feature type="binding site" evidence="6">
    <location>
        <position position="187"/>
    </location>
    <ligand>
        <name>substrate</name>
    </ligand>
</feature>
<keyword evidence="5 6" id="KW-0486">Methionine biosynthesis</keyword>
<comment type="subcellular location">
    <subcellularLocation>
        <location evidence="6">Cytoplasm</location>
    </subcellularLocation>
    <subcellularLocation>
        <location evidence="6">Nucleus</location>
    </subcellularLocation>
</comment>
<comment type="similarity">
    <text evidence="6">Belongs to the HAD-like hydrolase superfamily. MasA/MtnC family.</text>
</comment>
<keyword evidence="6" id="KW-0539">Nucleus</keyword>
<comment type="catalytic activity">
    <reaction evidence="6">
        <text>5-methylsulfanyl-2,3-dioxopentyl phosphate + H2O = 1,2-dihydroxy-5-(methylsulfanyl)pent-1-en-3-one + phosphate</text>
        <dbReference type="Rhea" id="RHEA:21700"/>
        <dbReference type="ChEBI" id="CHEBI:15377"/>
        <dbReference type="ChEBI" id="CHEBI:43474"/>
        <dbReference type="ChEBI" id="CHEBI:49252"/>
        <dbReference type="ChEBI" id="CHEBI:58828"/>
        <dbReference type="EC" id="3.1.3.77"/>
    </reaction>
</comment>
<dbReference type="Gene3D" id="1.10.720.60">
    <property type="match status" value="1"/>
</dbReference>
<keyword evidence="4 6" id="KW-0460">Magnesium</keyword>
<dbReference type="EC" id="3.1.3.77" evidence="6"/>
<dbReference type="UniPathway" id="UPA00904">
    <property type="reaction ID" value="UER00876"/>
</dbReference>
<dbReference type="GO" id="GO:0019509">
    <property type="term" value="P:L-methionine salvage from methylthioadenosine"/>
    <property type="evidence" value="ECO:0007669"/>
    <property type="project" value="UniProtKB-UniRule"/>
</dbReference>
<dbReference type="InterPro" id="IPR023214">
    <property type="entry name" value="HAD_sf"/>
</dbReference>
<dbReference type="GO" id="GO:0043874">
    <property type="term" value="F:acireductone synthase activity"/>
    <property type="evidence" value="ECO:0007669"/>
    <property type="project" value="UniProtKB-EC"/>
</dbReference>
<evidence type="ECO:0000256" key="4">
    <source>
        <dbReference type="ARBA" id="ARBA00022842"/>
    </source>
</evidence>
<feature type="binding site" evidence="6">
    <location>
        <position position="10"/>
    </location>
    <ligand>
        <name>Mg(2+)</name>
        <dbReference type="ChEBI" id="CHEBI:18420"/>
    </ligand>
</feature>
<dbReference type="NCBIfam" id="TIGR01691">
    <property type="entry name" value="enolase-ppase"/>
    <property type="match status" value="1"/>
</dbReference>
<dbReference type="GO" id="GO:0000287">
    <property type="term" value="F:magnesium ion binding"/>
    <property type="evidence" value="ECO:0007669"/>
    <property type="project" value="UniProtKB-UniRule"/>
</dbReference>
<dbReference type="HAMAP" id="MF_03117">
    <property type="entry name" value="Salvage_MtnC_euk"/>
    <property type="match status" value="1"/>
</dbReference>
<comment type="pathway">
    <text evidence="6">Amino-acid biosynthesis; L-methionine biosynthesis via salvage pathway; L-methionine from S-methyl-5-thio-alpha-D-ribose 1-phosphate: step 4/6.</text>
</comment>
<evidence type="ECO:0000256" key="6">
    <source>
        <dbReference type="HAMAP-Rule" id="MF_03117"/>
    </source>
</evidence>
<evidence type="ECO:0000313" key="8">
    <source>
        <dbReference type="EMBL" id="MBY09340.1"/>
    </source>
</evidence>
<organism evidence="8">
    <name type="scientific">Ornithodoros turicata</name>
    <dbReference type="NCBI Taxonomy" id="34597"/>
    <lineage>
        <taxon>Eukaryota</taxon>
        <taxon>Metazoa</taxon>
        <taxon>Ecdysozoa</taxon>
        <taxon>Arthropoda</taxon>
        <taxon>Chelicerata</taxon>
        <taxon>Arachnida</taxon>
        <taxon>Acari</taxon>
        <taxon>Parasitiformes</taxon>
        <taxon>Ixodida</taxon>
        <taxon>Ixodoidea</taxon>
        <taxon>Argasidae</taxon>
        <taxon>Ornithodorinae</taxon>
        <taxon>Ornithodoros</taxon>
    </lineage>
</organism>
<dbReference type="SFLD" id="SFLDF00044">
    <property type="entry name" value="enolase-phosphatase"/>
    <property type="match status" value="1"/>
</dbReference>
<dbReference type="SFLD" id="SFLDG01129">
    <property type="entry name" value="C1.5:_HAD__Beta-PGM__Phosphata"/>
    <property type="match status" value="1"/>
</dbReference>
<dbReference type="Pfam" id="PF00702">
    <property type="entry name" value="Hydrolase"/>
    <property type="match status" value="1"/>
</dbReference>
<keyword evidence="6" id="KW-0963">Cytoplasm</keyword>
<feature type="region of interest" description="Disordered" evidence="7">
    <location>
        <begin position="61"/>
        <end position="80"/>
    </location>
</feature>
<evidence type="ECO:0000256" key="5">
    <source>
        <dbReference type="ARBA" id="ARBA00023167"/>
    </source>
</evidence>
<dbReference type="SUPFAM" id="SSF56784">
    <property type="entry name" value="HAD-like"/>
    <property type="match status" value="1"/>
</dbReference>
<evidence type="ECO:0000256" key="3">
    <source>
        <dbReference type="ARBA" id="ARBA00022801"/>
    </source>
</evidence>
<name>A0A2R5LII1_9ACAR</name>
<dbReference type="PANTHER" id="PTHR20371">
    <property type="entry name" value="ENOLASE-PHOSPHATASE E1"/>
    <property type="match status" value="1"/>
</dbReference>
<keyword evidence="3 6" id="KW-0378">Hydrolase</keyword>
<accession>A0A2R5LII1</accession>
<dbReference type="SFLD" id="SFLDG01133">
    <property type="entry name" value="C1.5.4:_Enolase-phosphatase_Li"/>
    <property type="match status" value="1"/>
</dbReference>
<dbReference type="Gene3D" id="3.40.50.1000">
    <property type="entry name" value="HAD superfamily/HAD-like"/>
    <property type="match status" value="1"/>
</dbReference>
<protein>
    <recommendedName>
        <fullName evidence="6">Enolase-phosphatase E1</fullName>
        <ecNumber evidence="6">3.1.3.77</ecNumber>
    </recommendedName>
    <alternativeName>
        <fullName evidence="6">2,3-diketo-5-methylthio-1-phosphopentane phosphatase</fullName>
    </alternativeName>
</protein>
<dbReference type="SFLD" id="SFLDS00003">
    <property type="entry name" value="Haloacid_Dehalogenase"/>
    <property type="match status" value="1"/>
</dbReference>
<dbReference type="PANTHER" id="PTHR20371:SF1">
    <property type="entry name" value="ENOLASE-PHOSPHATASE E1"/>
    <property type="match status" value="1"/>
</dbReference>
<proteinExistence type="inferred from homology"/>
<feature type="binding site" evidence="6">
    <location>
        <position position="212"/>
    </location>
    <ligand>
        <name>Mg(2+)</name>
        <dbReference type="ChEBI" id="CHEBI:18420"/>
    </ligand>
</feature>
<keyword evidence="2 6" id="KW-0479">Metal-binding</keyword>
<dbReference type="GO" id="GO:0005737">
    <property type="term" value="C:cytoplasm"/>
    <property type="evidence" value="ECO:0007669"/>
    <property type="project" value="UniProtKB-SubCell"/>
</dbReference>
<feature type="binding site" evidence="6">
    <location>
        <begin position="152"/>
        <end position="153"/>
    </location>
    <ligand>
        <name>substrate</name>
    </ligand>
</feature>
<evidence type="ECO:0000256" key="2">
    <source>
        <dbReference type="ARBA" id="ARBA00022723"/>
    </source>
</evidence>
<comment type="cofactor">
    <cofactor evidence="6">
        <name>Mg(2+)</name>
        <dbReference type="ChEBI" id="CHEBI:18420"/>
    </cofactor>
    <text evidence="6">Binds 1 Mg(2+) ion per subunit.</text>
</comment>
<feature type="binding site" evidence="6">
    <location>
        <position position="12"/>
    </location>
    <ligand>
        <name>Mg(2+)</name>
        <dbReference type="ChEBI" id="CHEBI:18420"/>
    </ligand>
</feature>
<sequence>MDDVRAVVLDIEGTVLSISFVRDTLFPYAKENLGKYLKDHWNEPELMKVVDELRVQAENDRKSGQYNSVPNIPPAAQGDGSLDKSDLLLKSVEANVLWQMDHDRKTAALKTLQGLIWLQGYCDTRLVAPLYEDVVPALEKWKIEGKRIFIYSSGSIQAQQLLFSHTTRGNVCNLLDGYFDIVTSGNKMQPTSYTNISESIGLPSSRILFLTDVVAEAQAARAAGMQSRLVVRPGNSPLTDDEKITYQYVSSFSEL</sequence>
<dbReference type="InterPro" id="IPR023943">
    <property type="entry name" value="Enolase-ppase_E1"/>
</dbReference>
<dbReference type="InterPro" id="IPR027511">
    <property type="entry name" value="ENOPH1_eukaryotes"/>
</dbReference>
<comment type="pathway">
    <text evidence="6">Amino-acid biosynthesis; L-methionine biosynthesis via salvage pathway; L-methionine from S-methyl-5-thio-alpha-D-ribose 1-phosphate: step 3/6.</text>
</comment>
<evidence type="ECO:0000256" key="7">
    <source>
        <dbReference type="SAM" id="MobiDB-lite"/>
    </source>
</evidence>
<dbReference type="CDD" id="cd01629">
    <property type="entry name" value="HAD_EP"/>
    <property type="match status" value="1"/>
</dbReference>
<reference evidence="8" key="1">
    <citation type="submission" date="2018-03" db="EMBL/GenBank/DDBJ databases">
        <title>The relapsing fever spirochete Borrelia turicatae persists in the highly oxidative environment of its soft-bodied tick vector.</title>
        <authorList>
            <person name="Bourret T.J."/>
            <person name="Boyle W.K."/>
            <person name="Valenzuela J.G."/>
            <person name="Oliveira F."/>
            <person name="Lopez J.E."/>
        </authorList>
    </citation>
    <scope>NUCLEOTIDE SEQUENCE</scope>
    <source>
        <strain evidence="8">Kansas strain/isolate</strain>
        <tissue evidence="8">Salivary glands</tissue>
    </source>
</reference>
<dbReference type="FunFam" id="3.40.50.1000:FF:000079">
    <property type="entry name" value="Enolase-phosphatase E1"/>
    <property type="match status" value="1"/>
</dbReference>
<evidence type="ECO:0000256" key="1">
    <source>
        <dbReference type="ARBA" id="ARBA00022605"/>
    </source>
</evidence>
<keyword evidence="1 6" id="KW-0028">Amino-acid biosynthesis</keyword>
<dbReference type="HAMAP" id="MF_01681">
    <property type="entry name" value="Salvage_MtnC"/>
    <property type="match status" value="1"/>
</dbReference>
<dbReference type="AlphaFoldDB" id="A0A2R5LII1"/>
<comment type="subunit">
    <text evidence="6">Monomer.</text>
</comment>